<dbReference type="Proteomes" id="UP000613030">
    <property type="component" value="Unassembled WGS sequence"/>
</dbReference>
<keyword evidence="3" id="KW-1185">Reference proteome</keyword>
<name>A0ABS1KUL0_9BACT</name>
<sequence length="84" mass="9528">METLADFDVKTSVRKFITKSIGIGDIRDDEDLFDSGIVNSLFSIQLVTFIEKSFGLEITQDDLDMDNFKSVDAVCNFVRRKQGK</sequence>
<dbReference type="PROSITE" id="PS50075">
    <property type="entry name" value="CARRIER"/>
    <property type="match status" value="1"/>
</dbReference>
<evidence type="ECO:0000259" key="1">
    <source>
        <dbReference type="PROSITE" id="PS50075"/>
    </source>
</evidence>
<evidence type="ECO:0000313" key="2">
    <source>
        <dbReference type="EMBL" id="MBL0743059.1"/>
    </source>
</evidence>
<feature type="domain" description="Carrier" evidence="1">
    <location>
        <begin position="4"/>
        <end position="82"/>
    </location>
</feature>
<organism evidence="2 3">
    <name type="scientific">Chryseolinea lacunae</name>
    <dbReference type="NCBI Taxonomy" id="2801331"/>
    <lineage>
        <taxon>Bacteria</taxon>
        <taxon>Pseudomonadati</taxon>
        <taxon>Bacteroidota</taxon>
        <taxon>Cytophagia</taxon>
        <taxon>Cytophagales</taxon>
        <taxon>Fulvivirgaceae</taxon>
        <taxon>Chryseolinea</taxon>
    </lineage>
</organism>
<gene>
    <name evidence="2" type="ORF">JI741_17650</name>
</gene>
<dbReference type="Gene3D" id="1.10.1200.10">
    <property type="entry name" value="ACP-like"/>
    <property type="match status" value="1"/>
</dbReference>
<dbReference type="EMBL" id="JAERRB010000005">
    <property type="protein sequence ID" value="MBL0743059.1"/>
    <property type="molecule type" value="Genomic_DNA"/>
</dbReference>
<evidence type="ECO:0000313" key="3">
    <source>
        <dbReference type="Proteomes" id="UP000613030"/>
    </source>
</evidence>
<accession>A0ABS1KUL0</accession>
<proteinExistence type="predicted"/>
<comment type="caution">
    <text evidence="2">The sequence shown here is derived from an EMBL/GenBank/DDBJ whole genome shotgun (WGS) entry which is preliminary data.</text>
</comment>
<protein>
    <recommendedName>
        <fullName evidence="1">Carrier domain-containing protein</fullName>
    </recommendedName>
</protein>
<reference evidence="2 3" key="1">
    <citation type="submission" date="2021-01" db="EMBL/GenBank/DDBJ databases">
        <title>Chryseolinea sp. Jin1 Genome sequencing and assembly.</title>
        <authorList>
            <person name="Kim I."/>
        </authorList>
    </citation>
    <scope>NUCLEOTIDE SEQUENCE [LARGE SCALE GENOMIC DNA]</scope>
    <source>
        <strain evidence="2 3">Jin1</strain>
    </source>
</reference>
<dbReference type="SUPFAM" id="SSF47336">
    <property type="entry name" value="ACP-like"/>
    <property type="match status" value="1"/>
</dbReference>
<dbReference type="InterPro" id="IPR009081">
    <property type="entry name" value="PP-bd_ACP"/>
</dbReference>
<dbReference type="RefSeq" id="WP_202011949.1">
    <property type="nucleotide sequence ID" value="NZ_JAERRB010000005.1"/>
</dbReference>
<dbReference type="InterPro" id="IPR036736">
    <property type="entry name" value="ACP-like_sf"/>
</dbReference>
<dbReference type="Pfam" id="PF00550">
    <property type="entry name" value="PP-binding"/>
    <property type="match status" value="1"/>
</dbReference>